<dbReference type="GO" id="GO:0005886">
    <property type="term" value="C:plasma membrane"/>
    <property type="evidence" value="ECO:0007669"/>
    <property type="project" value="UniProtKB-SubCell"/>
</dbReference>
<dbReference type="NCBIfam" id="TIGR04265">
    <property type="entry name" value="bac_cardiolipin"/>
    <property type="match status" value="1"/>
</dbReference>
<feature type="domain" description="PLD phosphodiesterase" evidence="13">
    <location>
        <begin position="205"/>
        <end position="232"/>
    </location>
</feature>
<dbReference type="PANTHER" id="PTHR21248">
    <property type="entry name" value="CARDIOLIPIN SYNTHASE"/>
    <property type="match status" value="1"/>
</dbReference>
<evidence type="ECO:0000256" key="12">
    <source>
        <dbReference type="SAM" id="Phobius"/>
    </source>
</evidence>
<dbReference type="InterPro" id="IPR025202">
    <property type="entry name" value="PLD-like_dom"/>
</dbReference>
<protein>
    <recommendedName>
        <fullName evidence="11">Cardiolipin synthase</fullName>
        <ecNumber evidence="11">2.7.8.-</ecNumber>
    </recommendedName>
</protein>
<dbReference type="GO" id="GO:0032049">
    <property type="term" value="P:cardiolipin biosynthetic process"/>
    <property type="evidence" value="ECO:0007669"/>
    <property type="project" value="UniProtKB-UniRule"/>
</dbReference>
<dbReference type="InterPro" id="IPR022924">
    <property type="entry name" value="Cardiolipin_synthase"/>
</dbReference>
<dbReference type="EC" id="2.7.8.-" evidence="11"/>
<evidence type="ECO:0000256" key="1">
    <source>
        <dbReference type="ARBA" id="ARBA00003145"/>
    </source>
</evidence>
<evidence type="ECO:0000256" key="2">
    <source>
        <dbReference type="ARBA" id="ARBA00004236"/>
    </source>
</evidence>
<keyword evidence="9 12" id="KW-1133">Transmembrane helix</keyword>
<comment type="subcellular location">
    <subcellularLocation>
        <location evidence="2">Cell membrane</location>
    </subcellularLocation>
    <subcellularLocation>
        <location evidence="3">Secreted</location>
    </subcellularLocation>
</comment>
<dbReference type="GO" id="GO:0008808">
    <property type="term" value="F:cardiolipin synthase activity"/>
    <property type="evidence" value="ECO:0007669"/>
    <property type="project" value="UniProtKB-UniRule"/>
</dbReference>
<dbReference type="STRING" id="1850250.LPB142_15380"/>
<keyword evidence="4" id="KW-1003">Cell membrane</keyword>
<reference evidence="14 15" key="1">
    <citation type="submission" date="2016-10" db="EMBL/GenBank/DDBJ databases">
        <title>Rhodobacter sp. LPB0142, isolated from sea water.</title>
        <authorList>
            <person name="Kim E."/>
            <person name="Yi H."/>
        </authorList>
    </citation>
    <scope>NUCLEOTIDE SEQUENCE [LARGE SCALE GENOMIC DNA]</scope>
    <source>
        <strain evidence="14 15">LPB0142</strain>
    </source>
</reference>
<dbReference type="InterPro" id="IPR001736">
    <property type="entry name" value="PLipase_D/transphosphatidylase"/>
</dbReference>
<evidence type="ECO:0000313" key="14">
    <source>
        <dbReference type="EMBL" id="AOZ71110.1"/>
    </source>
</evidence>
<accession>A0A1D9MH71</accession>
<evidence type="ECO:0000313" key="15">
    <source>
        <dbReference type="Proteomes" id="UP000176562"/>
    </source>
</evidence>
<keyword evidence="10 12" id="KW-0472">Membrane</keyword>
<dbReference type="Pfam" id="PF13091">
    <property type="entry name" value="PLDc_2"/>
    <property type="match status" value="2"/>
</dbReference>
<evidence type="ECO:0000256" key="7">
    <source>
        <dbReference type="ARBA" id="ARBA00022692"/>
    </source>
</evidence>
<feature type="domain" description="PLD phosphodiesterase" evidence="13">
    <location>
        <begin position="378"/>
        <end position="405"/>
    </location>
</feature>
<dbReference type="SUPFAM" id="SSF56024">
    <property type="entry name" value="Phospholipase D/nuclease"/>
    <property type="match status" value="2"/>
</dbReference>
<feature type="transmembrane region" description="Helical" evidence="12">
    <location>
        <begin position="33"/>
        <end position="54"/>
    </location>
</feature>
<keyword evidence="15" id="KW-1185">Reference proteome</keyword>
<gene>
    <name evidence="14" type="ORF">LPB142_15380</name>
</gene>
<evidence type="ECO:0000256" key="11">
    <source>
        <dbReference type="NCBIfam" id="TIGR04265"/>
    </source>
</evidence>
<name>A0A1D9MH71_9RHOB</name>
<evidence type="ECO:0000256" key="4">
    <source>
        <dbReference type="ARBA" id="ARBA00022475"/>
    </source>
</evidence>
<dbReference type="PANTHER" id="PTHR21248:SF22">
    <property type="entry name" value="PHOSPHOLIPASE D"/>
    <property type="match status" value="1"/>
</dbReference>
<dbReference type="SMART" id="SM00155">
    <property type="entry name" value="PLDc"/>
    <property type="match status" value="2"/>
</dbReference>
<evidence type="ECO:0000256" key="6">
    <source>
        <dbReference type="ARBA" id="ARBA00022679"/>
    </source>
</evidence>
<keyword evidence="7 12" id="KW-0812">Transmembrane</keyword>
<dbReference type="Proteomes" id="UP000176562">
    <property type="component" value="Chromosome"/>
</dbReference>
<evidence type="ECO:0000259" key="13">
    <source>
        <dbReference type="PROSITE" id="PS50035"/>
    </source>
</evidence>
<evidence type="ECO:0000256" key="9">
    <source>
        <dbReference type="ARBA" id="ARBA00022989"/>
    </source>
</evidence>
<keyword evidence="6" id="KW-0808">Transferase</keyword>
<keyword evidence="5" id="KW-0964">Secreted</keyword>
<dbReference type="EMBL" id="CP017781">
    <property type="protein sequence ID" value="AOZ71110.1"/>
    <property type="molecule type" value="Genomic_DNA"/>
</dbReference>
<organism evidence="14 15">
    <name type="scientific">Rhodobacter xanthinilyticus</name>
    <dbReference type="NCBI Taxonomy" id="1850250"/>
    <lineage>
        <taxon>Bacteria</taxon>
        <taxon>Pseudomonadati</taxon>
        <taxon>Pseudomonadota</taxon>
        <taxon>Alphaproteobacteria</taxon>
        <taxon>Rhodobacterales</taxon>
        <taxon>Rhodobacter group</taxon>
        <taxon>Rhodobacter</taxon>
    </lineage>
</organism>
<evidence type="ECO:0000256" key="3">
    <source>
        <dbReference type="ARBA" id="ARBA00004613"/>
    </source>
</evidence>
<sequence>MALLISAAVLALHGAAIWLAARAIAGARTPQGAVGWTVFLLVLPYLAVPAYLVFGDFRYPERLRARQLSEIAARGGARPAAPGPAGDGLVAGFEAIAGQAVTEGAEARLLIDGAAFFDALFAEIARAERYILIETYILRDDSLGRDLAGALIARARAGVRVAVLYDPFGSYGLGRAYLAELRAAGVEIVNFHARHGGRLGALPRVNFRNHRKIAVIDGRVGFTGGANFGAEYLGPTPRFGAWRDTMVRLAGPVVAQLQLAFAEDWHWATGEPLALDWAPEPAGAARALVLASGPSDPRESGGLYFAQAITAARARVWIASPYFAPDPGLMQALRLAALRGVDVRVIVAGRRDHWLVWLAGFAFLEEMRGAGVRFYRYGPGFMHQKVVLVDEAMAAIGSHNLDSRSCRLNFEASALIFDEGFAREVGAMLEADFAAAGPWERPMKKAPLALRLAAPFARLFAPIL</sequence>
<keyword evidence="8" id="KW-0677">Repeat</keyword>
<proteinExistence type="predicted"/>
<dbReference type="AlphaFoldDB" id="A0A1D9MH71"/>
<evidence type="ECO:0000256" key="10">
    <source>
        <dbReference type="ARBA" id="ARBA00023136"/>
    </source>
</evidence>
<evidence type="ECO:0000256" key="5">
    <source>
        <dbReference type="ARBA" id="ARBA00022525"/>
    </source>
</evidence>
<evidence type="ECO:0000256" key="8">
    <source>
        <dbReference type="ARBA" id="ARBA00022737"/>
    </source>
</evidence>
<dbReference type="GO" id="GO:0005576">
    <property type="term" value="C:extracellular region"/>
    <property type="evidence" value="ECO:0007669"/>
    <property type="project" value="UniProtKB-SubCell"/>
</dbReference>
<dbReference type="PROSITE" id="PS50035">
    <property type="entry name" value="PLD"/>
    <property type="match status" value="2"/>
</dbReference>
<dbReference type="Gene3D" id="3.30.870.10">
    <property type="entry name" value="Endonuclease Chain A"/>
    <property type="match status" value="2"/>
</dbReference>
<dbReference type="KEGG" id="rhp:LPB142_15380"/>
<comment type="function">
    <text evidence="1">Could be a virulence factor.</text>
</comment>